<dbReference type="Gene3D" id="3.30.420.10">
    <property type="entry name" value="Ribonuclease H-like superfamily/Ribonuclease H"/>
    <property type="match status" value="1"/>
</dbReference>
<evidence type="ECO:0000256" key="21">
    <source>
        <dbReference type="ARBA" id="ARBA00049244"/>
    </source>
</evidence>
<dbReference type="OrthoDB" id="2794615at2759"/>
<dbReference type="EMBL" id="AYKW01000023">
    <property type="protein sequence ID" value="PIL29342.1"/>
    <property type="molecule type" value="Genomic_DNA"/>
</dbReference>
<dbReference type="InterPro" id="IPR036397">
    <property type="entry name" value="RNaseH_sf"/>
</dbReference>
<keyword evidence="13" id="KW-0694">RNA-binding</keyword>
<keyword evidence="4" id="KW-0645">Protease</keyword>
<dbReference type="GO" id="GO:0006310">
    <property type="term" value="P:DNA recombination"/>
    <property type="evidence" value="ECO:0007669"/>
    <property type="project" value="UniProtKB-KW"/>
</dbReference>
<keyword evidence="10" id="KW-0378">Hydrolase</keyword>
<organism evidence="24 25">
    <name type="scientific">Ganoderma sinense ZZ0214-1</name>
    <dbReference type="NCBI Taxonomy" id="1077348"/>
    <lineage>
        <taxon>Eukaryota</taxon>
        <taxon>Fungi</taxon>
        <taxon>Dikarya</taxon>
        <taxon>Basidiomycota</taxon>
        <taxon>Agaricomycotina</taxon>
        <taxon>Agaricomycetes</taxon>
        <taxon>Polyporales</taxon>
        <taxon>Polyporaceae</taxon>
        <taxon>Ganoderma</taxon>
    </lineage>
</organism>
<comment type="caution">
    <text evidence="24">The sequence shown here is derived from an EMBL/GenBank/DDBJ whole genome shotgun (WGS) entry which is preliminary data.</text>
</comment>
<dbReference type="Pfam" id="PF13976">
    <property type="entry name" value="gag_pre-integrs"/>
    <property type="match status" value="1"/>
</dbReference>
<evidence type="ECO:0000256" key="16">
    <source>
        <dbReference type="ARBA" id="ARBA00022932"/>
    </source>
</evidence>
<dbReference type="InterPro" id="IPR001584">
    <property type="entry name" value="Integrase_cat-core"/>
</dbReference>
<evidence type="ECO:0000256" key="6">
    <source>
        <dbReference type="ARBA" id="ARBA00022722"/>
    </source>
</evidence>
<keyword evidence="15" id="KW-0695">RNA-directed DNA polymerase</keyword>
<evidence type="ECO:0000256" key="20">
    <source>
        <dbReference type="ARBA" id="ARBA00048173"/>
    </source>
</evidence>
<evidence type="ECO:0000256" key="15">
    <source>
        <dbReference type="ARBA" id="ARBA00022918"/>
    </source>
</evidence>
<dbReference type="InterPro" id="IPR013103">
    <property type="entry name" value="RVT_2"/>
</dbReference>
<evidence type="ECO:0000256" key="22">
    <source>
        <dbReference type="SAM" id="MobiDB-lite"/>
    </source>
</evidence>
<evidence type="ECO:0000256" key="18">
    <source>
        <dbReference type="ARBA" id="ARBA00023172"/>
    </source>
</evidence>
<comment type="catalytic activity">
    <reaction evidence="20">
        <text>DNA(n) + a 2'-deoxyribonucleoside 5'-triphosphate = DNA(n+1) + diphosphate</text>
        <dbReference type="Rhea" id="RHEA:22508"/>
        <dbReference type="Rhea" id="RHEA-COMP:17339"/>
        <dbReference type="Rhea" id="RHEA-COMP:17340"/>
        <dbReference type="ChEBI" id="CHEBI:33019"/>
        <dbReference type="ChEBI" id="CHEBI:61560"/>
        <dbReference type="ChEBI" id="CHEBI:173112"/>
        <dbReference type="EC" id="2.7.7.49"/>
    </reaction>
</comment>
<evidence type="ECO:0000256" key="1">
    <source>
        <dbReference type="ARBA" id="ARBA00002180"/>
    </source>
</evidence>
<dbReference type="STRING" id="1077348.A0A2G8S6D8"/>
<accession>A0A2G8S6D8</accession>
<keyword evidence="14" id="KW-0229">DNA integration</keyword>
<dbReference type="InterPro" id="IPR054722">
    <property type="entry name" value="PolX-like_BBD"/>
</dbReference>
<reference evidence="24 25" key="1">
    <citation type="journal article" date="2015" name="Sci. Rep.">
        <title>Chromosome-level genome map provides insights into diverse defense mechanisms in the medicinal fungus Ganoderma sinense.</title>
        <authorList>
            <person name="Zhu Y."/>
            <person name="Xu J."/>
            <person name="Sun C."/>
            <person name="Zhou S."/>
            <person name="Xu H."/>
            <person name="Nelson D.R."/>
            <person name="Qian J."/>
            <person name="Song J."/>
            <person name="Luo H."/>
            <person name="Xiang L."/>
            <person name="Li Y."/>
            <person name="Xu Z."/>
            <person name="Ji A."/>
            <person name="Wang L."/>
            <person name="Lu S."/>
            <person name="Hayward A."/>
            <person name="Sun W."/>
            <person name="Li X."/>
            <person name="Schwartz D.C."/>
            <person name="Wang Y."/>
            <person name="Chen S."/>
        </authorList>
    </citation>
    <scope>NUCLEOTIDE SEQUENCE [LARGE SCALE GENOMIC DNA]</scope>
    <source>
        <strain evidence="24 25">ZZ0214-1</strain>
    </source>
</reference>
<evidence type="ECO:0000256" key="9">
    <source>
        <dbReference type="ARBA" id="ARBA00022759"/>
    </source>
</evidence>
<dbReference type="Pfam" id="PF00665">
    <property type="entry name" value="rve"/>
    <property type="match status" value="1"/>
</dbReference>
<keyword evidence="2" id="KW-0815">Transposition</keyword>
<keyword evidence="19" id="KW-0511">Multifunctional enzyme</keyword>
<keyword evidence="8" id="KW-0547">Nucleotide-binding</keyword>
<evidence type="ECO:0000256" key="4">
    <source>
        <dbReference type="ARBA" id="ARBA00022670"/>
    </source>
</evidence>
<keyword evidence="7" id="KW-0479">Metal-binding</keyword>
<feature type="compositionally biased region" description="Basic and acidic residues" evidence="22">
    <location>
        <begin position="91"/>
        <end position="100"/>
    </location>
</feature>
<dbReference type="InterPro" id="IPR012337">
    <property type="entry name" value="RNaseH-like_sf"/>
</dbReference>
<dbReference type="GO" id="GO:0004519">
    <property type="term" value="F:endonuclease activity"/>
    <property type="evidence" value="ECO:0007669"/>
    <property type="project" value="UniProtKB-KW"/>
</dbReference>
<keyword evidence="25" id="KW-1185">Reference proteome</keyword>
<evidence type="ECO:0000256" key="14">
    <source>
        <dbReference type="ARBA" id="ARBA00022908"/>
    </source>
</evidence>
<evidence type="ECO:0000256" key="17">
    <source>
        <dbReference type="ARBA" id="ARBA00023113"/>
    </source>
</evidence>
<protein>
    <recommendedName>
        <fullName evidence="23">Integrase catalytic domain-containing protein</fullName>
    </recommendedName>
</protein>
<feature type="region of interest" description="Disordered" evidence="22">
    <location>
        <begin position="62"/>
        <end position="144"/>
    </location>
</feature>
<evidence type="ECO:0000259" key="23">
    <source>
        <dbReference type="PROSITE" id="PS50994"/>
    </source>
</evidence>
<dbReference type="InterPro" id="IPR025724">
    <property type="entry name" value="GAG-pre-integrase_dom"/>
</dbReference>
<keyword evidence="6" id="KW-0540">Nuclease</keyword>
<dbReference type="Proteomes" id="UP000230002">
    <property type="component" value="Unassembled WGS sequence"/>
</dbReference>
<comment type="function">
    <text evidence="1">The aspartyl protease (PR) mediates the proteolytic cleavages of the Gag and Gag-Pol polyproteins after assembly of the VLP.</text>
</comment>
<dbReference type="AlphaFoldDB" id="A0A2G8S6D8"/>
<feature type="compositionally biased region" description="Pro residues" evidence="22">
    <location>
        <begin position="657"/>
        <end position="689"/>
    </location>
</feature>
<dbReference type="GO" id="GO:0003964">
    <property type="term" value="F:RNA-directed DNA polymerase activity"/>
    <property type="evidence" value="ECO:0007669"/>
    <property type="project" value="UniProtKB-KW"/>
</dbReference>
<evidence type="ECO:0000256" key="2">
    <source>
        <dbReference type="ARBA" id="ARBA00022578"/>
    </source>
</evidence>
<sequence length="849" mass="91710">MCGGVGHRYEVCPSPKSDDKGKGSNSKPEPPVPRVRTGAAAAALESLDDIAGAWSATFVPAAIESDSDSASSGVIDPWSDDAMSDSTDLTKASDNDRDSMPDLQTVSDSSDGDVDSIPDLQTVSDSSLSASEADAPAMTAPAPEPVPLLERLSNVAEWLNRVFGEGCEDAPAPSAPSAAAALEPLAATAAVEPRPPVDLYDSSATHHMSPYREDFLTFQEIPPHDLTAANQQPFQATGVGDMLLPVPNDPAPSSNIRLRRVLYAPELRYNLVSVGRIDDAGFTTTFASGECVITDHNGATVGHIPKSHGLYIVEREHTEGGSAQAAVADEQLTIMELHRRLGHIAPRAIRELIAKGYITGVKIIPSDESLTCEACVHAKATRRPVPKEREGERSTSLGEEVHSDIWGPSRVISLGGRKYYISFTDDATRFTTLYLLRQKSEAFESFRGFVAWLKNQHDTNVKALNTDRGGEYLSDEFISFLEENGIQSKLSVHDTHGESGVSERLNRTIMEKVRAMLIASGLPRFLWGEAVMHAVYLKNRTSMKALGGRTPFEAATGKVPDVSGIPEWGCQVWVHDTASGKVGVRAQPARWVGFDHQSKGHRVFWPNRGATGTVTVERNITFSEDMPPPAVVDDDVILEGEQEPADDKSESSAEPSEPAPVEQPVPTTPALPPPTVVDLPPAQPEPPRQPRTRPPSRKVRDILEGKAADCALPRGVRAGAAPKVNTPKAAPELEEEISGAAMAAQMADTEGLDPRSLEEARRHPEWPRWEEAMLEELRALEAHGIWVLEAPPPGANIISCRWVFHAKKDAAGNVTRLRARLVARGFSQVPGVDFFDTYAPVAKTAVERA</sequence>
<proteinExistence type="predicted"/>
<evidence type="ECO:0000256" key="12">
    <source>
        <dbReference type="ARBA" id="ARBA00022842"/>
    </source>
</evidence>
<evidence type="ECO:0000256" key="5">
    <source>
        <dbReference type="ARBA" id="ARBA00022695"/>
    </source>
</evidence>
<evidence type="ECO:0000256" key="19">
    <source>
        <dbReference type="ARBA" id="ARBA00023268"/>
    </source>
</evidence>
<evidence type="ECO:0000256" key="13">
    <source>
        <dbReference type="ARBA" id="ARBA00022884"/>
    </source>
</evidence>
<dbReference type="PROSITE" id="PS50994">
    <property type="entry name" value="INTEGRASE"/>
    <property type="match status" value="1"/>
</dbReference>
<keyword evidence="17" id="KW-0917">Virion maturation</keyword>
<keyword evidence="5" id="KW-0548">Nucleotidyltransferase</keyword>
<feature type="region of interest" description="Disordered" evidence="22">
    <location>
        <begin position="642"/>
        <end position="701"/>
    </location>
</feature>
<dbReference type="GO" id="GO:0046872">
    <property type="term" value="F:metal ion binding"/>
    <property type="evidence" value="ECO:0007669"/>
    <property type="project" value="UniProtKB-KW"/>
</dbReference>
<dbReference type="GO" id="GO:0003887">
    <property type="term" value="F:DNA-directed DNA polymerase activity"/>
    <property type="evidence" value="ECO:0007669"/>
    <property type="project" value="UniProtKB-KW"/>
</dbReference>
<keyword evidence="3" id="KW-1188">Viral release from host cell</keyword>
<gene>
    <name evidence="24" type="ORF">GSI_09393</name>
</gene>
<feature type="compositionally biased region" description="Low complexity" evidence="22">
    <location>
        <begin position="124"/>
        <end position="137"/>
    </location>
</feature>
<dbReference type="GO" id="GO:0015074">
    <property type="term" value="P:DNA integration"/>
    <property type="evidence" value="ECO:0007669"/>
    <property type="project" value="UniProtKB-KW"/>
</dbReference>
<keyword evidence="12" id="KW-0460">Magnesium</keyword>
<dbReference type="GO" id="GO:0006508">
    <property type="term" value="P:proteolysis"/>
    <property type="evidence" value="ECO:0007669"/>
    <property type="project" value="UniProtKB-KW"/>
</dbReference>
<evidence type="ECO:0000313" key="24">
    <source>
        <dbReference type="EMBL" id="PIL29342.1"/>
    </source>
</evidence>
<keyword evidence="18" id="KW-0233">DNA recombination</keyword>
<evidence type="ECO:0000256" key="3">
    <source>
        <dbReference type="ARBA" id="ARBA00022612"/>
    </source>
</evidence>
<dbReference type="InterPro" id="IPR057670">
    <property type="entry name" value="SH3_retrovirus"/>
</dbReference>
<keyword evidence="9" id="KW-0255">Endonuclease</keyword>
<keyword evidence="16" id="KW-0808">Transferase</keyword>
<dbReference type="GO" id="GO:0005634">
    <property type="term" value="C:nucleus"/>
    <property type="evidence" value="ECO:0007669"/>
    <property type="project" value="UniProtKB-ARBA"/>
</dbReference>
<dbReference type="SUPFAM" id="SSF53098">
    <property type="entry name" value="Ribonuclease H-like"/>
    <property type="match status" value="1"/>
</dbReference>
<dbReference type="Pfam" id="PF25597">
    <property type="entry name" value="SH3_retrovirus"/>
    <property type="match status" value="1"/>
</dbReference>
<dbReference type="GO" id="GO:0005524">
    <property type="term" value="F:ATP binding"/>
    <property type="evidence" value="ECO:0007669"/>
    <property type="project" value="UniProtKB-KW"/>
</dbReference>
<dbReference type="GO" id="GO:0032196">
    <property type="term" value="P:transposition"/>
    <property type="evidence" value="ECO:0007669"/>
    <property type="project" value="UniProtKB-KW"/>
</dbReference>
<evidence type="ECO:0000256" key="10">
    <source>
        <dbReference type="ARBA" id="ARBA00022801"/>
    </source>
</evidence>
<comment type="catalytic activity">
    <reaction evidence="21">
        <text>DNA(n) + a 2'-deoxyribonucleoside 5'-triphosphate = DNA(n+1) + diphosphate</text>
        <dbReference type="Rhea" id="RHEA:22508"/>
        <dbReference type="Rhea" id="RHEA-COMP:17339"/>
        <dbReference type="Rhea" id="RHEA-COMP:17340"/>
        <dbReference type="ChEBI" id="CHEBI:33019"/>
        <dbReference type="ChEBI" id="CHEBI:61560"/>
        <dbReference type="ChEBI" id="CHEBI:173112"/>
        <dbReference type="EC" id="2.7.7.7"/>
    </reaction>
</comment>
<evidence type="ECO:0000313" key="25">
    <source>
        <dbReference type="Proteomes" id="UP000230002"/>
    </source>
</evidence>
<dbReference type="GO" id="GO:0008233">
    <property type="term" value="F:peptidase activity"/>
    <property type="evidence" value="ECO:0007669"/>
    <property type="project" value="UniProtKB-KW"/>
</dbReference>
<evidence type="ECO:0000256" key="7">
    <source>
        <dbReference type="ARBA" id="ARBA00022723"/>
    </source>
</evidence>
<name>A0A2G8S6D8_9APHY</name>
<dbReference type="PANTHER" id="PTHR42648">
    <property type="entry name" value="TRANSPOSASE, PUTATIVE-RELATED"/>
    <property type="match status" value="1"/>
</dbReference>
<keyword evidence="11" id="KW-0067">ATP-binding</keyword>
<feature type="region of interest" description="Disordered" evidence="22">
    <location>
        <begin position="1"/>
        <end position="38"/>
    </location>
</feature>
<keyword evidence="16" id="KW-0239">DNA-directed DNA polymerase</keyword>
<dbReference type="GO" id="GO:0003723">
    <property type="term" value="F:RNA binding"/>
    <property type="evidence" value="ECO:0007669"/>
    <property type="project" value="UniProtKB-KW"/>
</dbReference>
<evidence type="ECO:0000256" key="11">
    <source>
        <dbReference type="ARBA" id="ARBA00022840"/>
    </source>
</evidence>
<dbReference type="InterPro" id="IPR039537">
    <property type="entry name" value="Retrotran_Ty1/copia-like"/>
</dbReference>
<evidence type="ECO:0000256" key="8">
    <source>
        <dbReference type="ARBA" id="ARBA00022741"/>
    </source>
</evidence>
<feature type="domain" description="Integrase catalytic" evidence="23">
    <location>
        <begin position="382"/>
        <end position="559"/>
    </location>
</feature>
<dbReference type="PANTHER" id="PTHR42648:SF11">
    <property type="entry name" value="TRANSPOSON TY4-P GAG-POL POLYPROTEIN"/>
    <property type="match status" value="1"/>
</dbReference>
<dbReference type="Pfam" id="PF22936">
    <property type="entry name" value="Pol_BBD"/>
    <property type="match status" value="1"/>
</dbReference>
<dbReference type="Pfam" id="PF07727">
    <property type="entry name" value="RVT_2"/>
    <property type="match status" value="1"/>
</dbReference>